<keyword evidence="3" id="KW-1185">Reference proteome</keyword>
<feature type="compositionally biased region" description="Polar residues" evidence="1">
    <location>
        <begin position="66"/>
        <end position="80"/>
    </location>
</feature>
<feature type="compositionally biased region" description="Polar residues" evidence="1">
    <location>
        <begin position="181"/>
        <end position="192"/>
    </location>
</feature>
<proteinExistence type="predicted"/>
<feature type="compositionally biased region" description="Basic and acidic residues" evidence="1">
    <location>
        <begin position="49"/>
        <end position="63"/>
    </location>
</feature>
<feature type="compositionally biased region" description="Low complexity" evidence="1">
    <location>
        <begin position="126"/>
        <end position="135"/>
    </location>
</feature>
<protein>
    <submittedName>
        <fullName evidence="2">Uncharacterized protein</fullName>
    </submittedName>
</protein>
<dbReference type="EMBL" id="JBANRG010000028">
    <property type="protein sequence ID" value="KAK7452683.1"/>
    <property type="molecule type" value="Genomic_DNA"/>
</dbReference>
<gene>
    <name evidence="2" type="ORF">VKT23_012084</name>
</gene>
<sequence length="350" mass="37358">MSFPRDVEKSKLFIPSKPTQSTGDYTLLSNKTKNVYDTKLSNKGSFFNERGRTMRDGGTDHLRGPSGTSANSSSRQNSAHMASKPKALGAASPRSGSLPGLGATDETTQPPAITSLASKVSKRSRAQSLSQASKSSSDKTSRDIDTRTVRGAVGTSRSSRGRSQTISGSSSASPNALVTGEPSNKQTRSASCTRLPFPSKSSQYPLAAKEQGASLQRKDTAALSQQPRPPLQSASAVNVTNELSRKRKERSNSGDENSSFVGLSTVEGNPNTSTSSATRNSNSTTNQKRPKIRVFRNGLVSYRPSRPSIPEPQARSKAPPQDLIVLGRVDKYVEKKAAKSTKKESHNLDG</sequence>
<name>A0ABR1J7M6_9AGAR</name>
<evidence type="ECO:0000256" key="1">
    <source>
        <dbReference type="SAM" id="MobiDB-lite"/>
    </source>
</evidence>
<feature type="compositionally biased region" description="Polar residues" evidence="1">
    <location>
        <begin position="105"/>
        <end position="118"/>
    </location>
</feature>
<feature type="compositionally biased region" description="Basic and acidic residues" evidence="1">
    <location>
        <begin position="136"/>
        <end position="148"/>
    </location>
</feature>
<feature type="region of interest" description="Disordered" evidence="1">
    <location>
        <begin position="39"/>
        <end position="323"/>
    </location>
</feature>
<feature type="compositionally biased region" description="Polar residues" evidence="1">
    <location>
        <begin position="222"/>
        <end position="242"/>
    </location>
</feature>
<feature type="compositionally biased region" description="Low complexity" evidence="1">
    <location>
        <begin position="269"/>
        <end position="286"/>
    </location>
</feature>
<dbReference type="Proteomes" id="UP001498398">
    <property type="component" value="Unassembled WGS sequence"/>
</dbReference>
<feature type="compositionally biased region" description="Low complexity" evidence="1">
    <location>
        <begin position="149"/>
        <end position="173"/>
    </location>
</feature>
<evidence type="ECO:0000313" key="3">
    <source>
        <dbReference type="Proteomes" id="UP001498398"/>
    </source>
</evidence>
<comment type="caution">
    <text evidence="2">The sequence shown here is derived from an EMBL/GenBank/DDBJ whole genome shotgun (WGS) entry which is preliminary data.</text>
</comment>
<accession>A0ABR1J7M6</accession>
<feature type="compositionally biased region" description="Polar residues" evidence="1">
    <location>
        <begin position="254"/>
        <end position="268"/>
    </location>
</feature>
<organism evidence="2 3">
    <name type="scientific">Marasmiellus scandens</name>
    <dbReference type="NCBI Taxonomy" id="2682957"/>
    <lineage>
        <taxon>Eukaryota</taxon>
        <taxon>Fungi</taxon>
        <taxon>Dikarya</taxon>
        <taxon>Basidiomycota</taxon>
        <taxon>Agaricomycotina</taxon>
        <taxon>Agaricomycetes</taxon>
        <taxon>Agaricomycetidae</taxon>
        <taxon>Agaricales</taxon>
        <taxon>Marasmiineae</taxon>
        <taxon>Omphalotaceae</taxon>
        <taxon>Marasmiellus</taxon>
    </lineage>
</organism>
<reference evidence="2 3" key="1">
    <citation type="submission" date="2024-01" db="EMBL/GenBank/DDBJ databases">
        <title>A draft genome for the cacao thread blight pathogen Marasmiellus scandens.</title>
        <authorList>
            <person name="Baruah I.K."/>
            <person name="Leung J."/>
            <person name="Bukari Y."/>
            <person name="Amoako-Attah I."/>
            <person name="Meinhardt L.W."/>
            <person name="Bailey B.A."/>
            <person name="Cohen S.P."/>
        </authorList>
    </citation>
    <scope>NUCLEOTIDE SEQUENCE [LARGE SCALE GENOMIC DNA]</scope>
    <source>
        <strain evidence="2 3">GH-19</strain>
    </source>
</reference>
<evidence type="ECO:0000313" key="2">
    <source>
        <dbReference type="EMBL" id="KAK7452683.1"/>
    </source>
</evidence>
<feature type="compositionally biased region" description="Basic and acidic residues" evidence="1">
    <location>
        <begin position="1"/>
        <end position="11"/>
    </location>
</feature>
<feature type="compositionally biased region" description="Polar residues" evidence="1">
    <location>
        <begin position="17"/>
        <end position="26"/>
    </location>
</feature>
<feature type="region of interest" description="Disordered" evidence="1">
    <location>
        <begin position="1"/>
        <end position="26"/>
    </location>
</feature>